<dbReference type="EMBL" id="LYVF01000106">
    <property type="protein sequence ID" value="OAT83590.1"/>
    <property type="molecule type" value="Genomic_DNA"/>
</dbReference>
<evidence type="ECO:0000256" key="1">
    <source>
        <dbReference type="SAM" id="Phobius"/>
    </source>
</evidence>
<comment type="caution">
    <text evidence="2">The sequence shown here is derived from an EMBL/GenBank/DDBJ whole genome shotgun (WGS) entry which is preliminary data.</text>
</comment>
<dbReference type="RefSeq" id="WP_066667442.1">
    <property type="nucleotide sequence ID" value="NZ_LYVF01000106.1"/>
</dbReference>
<keyword evidence="3" id="KW-1185">Reference proteome</keyword>
<keyword evidence="1" id="KW-0812">Transmembrane</keyword>
<dbReference type="Proteomes" id="UP000078532">
    <property type="component" value="Unassembled WGS sequence"/>
</dbReference>
<organism evidence="2 3">
    <name type="scientific">Desulfotomaculum copahuensis</name>
    <dbReference type="NCBI Taxonomy" id="1838280"/>
    <lineage>
        <taxon>Bacteria</taxon>
        <taxon>Bacillati</taxon>
        <taxon>Bacillota</taxon>
        <taxon>Clostridia</taxon>
        <taxon>Eubacteriales</taxon>
        <taxon>Desulfotomaculaceae</taxon>
        <taxon>Desulfotomaculum</taxon>
    </lineage>
</organism>
<reference evidence="2 3" key="1">
    <citation type="submission" date="2016-04" db="EMBL/GenBank/DDBJ databases">
        <authorList>
            <person name="Evans L.H."/>
            <person name="Alamgir A."/>
            <person name="Owens N."/>
            <person name="Weber N.D."/>
            <person name="Virtaneva K."/>
            <person name="Barbian K."/>
            <person name="Babar A."/>
            <person name="Rosenke K."/>
        </authorList>
    </citation>
    <scope>NUCLEOTIDE SEQUENCE [LARGE SCALE GENOMIC DNA]</scope>
    <source>
        <strain evidence="2 3">LMa1</strain>
    </source>
</reference>
<name>A0A1B7LFW5_9FIRM</name>
<evidence type="ECO:0000313" key="3">
    <source>
        <dbReference type="Proteomes" id="UP000078532"/>
    </source>
</evidence>
<keyword evidence="1" id="KW-0472">Membrane</keyword>
<proteinExistence type="predicted"/>
<sequence length="114" mass="12216">MYHPGEIKTPGLELMLILIRLIIFAAVVFIVSGVGMLAHIPPVITGTAAGIAAFALLLGGLYEVVDFRCPHCGTVTRVIKNFGSFRCPACGQASYIENGRAVPTEADRNQFLNL</sequence>
<accession>A0A1B7LFW5</accession>
<dbReference type="AlphaFoldDB" id="A0A1B7LFW5"/>
<feature type="transmembrane region" description="Helical" evidence="1">
    <location>
        <begin position="12"/>
        <end position="37"/>
    </location>
</feature>
<feature type="transmembrane region" description="Helical" evidence="1">
    <location>
        <begin position="43"/>
        <end position="62"/>
    </location>
</feature>
<keyword evidence="1" id="KW-1133">Transmembrane helix</keyword>
<dbReference type="OrthoDB" id="1809939at2"/>
<gene>
    <name evidence="2" type="ORF">A6M21_07850</name>
</gene>
<evidence type="ECO:0000313" key="2">
    <source>
        <dbReference type="EMBL" id="OAT83590.1"/>
    </source>
</evidence>
<dbReference type="STRING" id="1838280.A6M21_07850"/>
<protein>
    <submittedName>
        <fullName evidence="2">Uncharacterized protein</fullName>
    </submittedName>
</protein>